<dbReference type="EMBL" id="BKCJ011025085">
    <property type="protein sequence ID" value="GFC69560.1"/>
    <property type="molecule type" value="Genomic_DNA"/>
</dbReference>
<evidence type="ECO:0000256" key="1">
    <source>
        <dbReference type="SAM" id="MobiDB-lite"/>
    </source>
</evidence>
<comment type="caution">
    <text evidence="2">The sequence shown here is derived from an EMBL/GenBank/DDBJ whole genome shotgun (WGS) entry which is preliminary data.</text>
</comment>
<feature type="compositionally biased region" description="Acidic residues" evidence="1">
    <location>
        <begin position="74"/>
        <end position="95"/>
    </location>
</feature>
<proteinExistence type="predicted"/>
<feature type="compositionally biased region" description="Low complexity" evidence="1">
    <location>
        <begin position="9"/>
        <end position="35"/>
    </location>
</feature>
<protein>
    <submittedName>
        <fullName evidence="2">Uncharacterized protein</fullName>
    </submittedName>
</protein>
<feature type="region of interest" description="Disordered" evidence="1">
    <location>
        <begin position="1"/>
        <end position="138"/>
    </location>
</feature>
<feature type="compositionally biased region" description="Acidic residues" evidence="1">
    <location>
        <begin position="124"/>
        <end position="136"/>
    </location>
</feature>
<feature type="non-terminal residue" evidence="2">
    <location>
        <position position="1"/>
    </location>
</feature>
<reference evidence="2" key="1">
    <citation type="journal article" date="2019" name="Sci. Rep.">
        <title>Draft genome of Tanacetum cinerariifolium, the natural source of mosquito coil.</title>
        <authorList>
            <person name="Yamashiro T."/>
            <person name="Shiraishi A."/>
            <person name="Satake H."/>
            <person name="Nakayama K."/>
        </authorList>
    </citation>
    <scope>NUCLEOTIDE SEQUENCE</scope>
</reference>
<gene>
    <name evidence="2" type="ORF">Tci_841530</name>
</gene>
<name>A0A699QDM9_TANCI</name>
<feature type="non-terminal residue" evidence="2">
    <location>
        <position position="211"/>
    </location>
</feature>
<sequence length="211" mass="22874">PARPPTSPPTSSGSDTSITPPTATTTPTTYVAVTPRLTTAAKGKQSAKAKRPSDPSEEIAKIDEQDDTKRGGDNDEESESDKESDGDETREEESFDPIPRTPENSEDDGNGEEDQGLRISEEERLIEEEEADELYQDVDINQGRRLQLSQDIKDSHVTLTLVNPNGQQESSSVSSQFMTSMLNPRSDAGMESIFATASSLVAPLQTSTPIM</sequence>
<accession>A0A699QDM9</accession>
<organism evidence="2">
    <name type="scientific">Tanacetum cinerariifolium</name>
    <name type="common">Dalmatian daisy</name>
    <name type="synonym">Chrysanthemum cinerariifolium</name>
    <dbReference type="NCBI Taxonomy" id="118510"/>
    <lineage>
        <taxon>Eukaryota</taxon>
        <taxon>Viridiplantae</taxon>
        <taxon>Streptophyta</taxon>
        <taxon>Embryophyta</taxon>
        <taxon>Tracheophyta</taxon>
        <taxon>Spermatophyta</taxon>
        <taxon>Magnoliopsida</taxon>
        <taxon>eudicotyledons</taxon>
        <taxon>Gunneridae</taxon>
        <taxon>Pentapetalae</taxon>
        <taxon>asterids</taxon>
        <taxon>campanulids</taxon>
        <taxon>Asterales</taxon>
        <taxon>Asteraceae</taxon>
        <taxon>Asteroideae</taxon>
        <taxon>Anthemideae</taxon>
        <taxon>Anthemidinae</taxon>
        <taxon>Tanacetum</taxon>
    </lineage>
</organism>
<evidence type="ECO:0000313" key="2">
    <source>
        <dbReference type="EMBL" id="GFC69560.1"/>
    </source>
</evidence>
<feature type="compositionally biased region" description="Acidic residues" evidence="1">
    <location>
        <begin position="104"/>
        <end position="114"/>
    </location>
</feature>
<feature type="compositionally biased region" description="Basic and acidic residues" evidence="1">
    <location>
        <begin position="51"/>
        <end position="73"/>
    </location>
</feature>
<dbReference type="AlphaFoldDB" id="A0A699QDM9"/>